<name>A0ACD3A8V0_9AGAR</name>
<organism evidence="1 2">
    <name type="scientific">Pluteus cervinus</name>
    <dbReference type="NCBI Taxonomy" id="181527"/>
    <lineage>
        <taxon>Eukaryota</taxon>
        <taxon>Fungi</taxon>
        <taxon>Dikarya</taxon>
        <taxon>Basidiomycota</taxon>
        <taxon>Agaricomycotina</taxon>
        <taxon>Agaricomycetes</taxon>
        <taxon>Agaricomycetidae</taxon>
        <taxon>Agaricales</taxon>
        <taxon>Pluteineae</taxon>
        <taxon>Pluteaceae</taxon>
        <taxon>Pluteus</taxon>
    </lineage>
</organism>
<dbReference type="EMBL" id="ML208592">
    <property type="protein sequence ID" value="TFK62288.1"/>
    <property type="molecule type" value="Genomic_DNA"/>
</dbReference>
<sequence>MAPSAQGSPWLKVMVGLYLLALEDAIKRDRAIDVALKEKESCGKASTTRTLSEESARILRRWEVDEDPNKNPPVVEIPMVIQNRERDAFDLLSTSSNIVLVAPIRESIGTKGIMRVELPYVWERYTPDPLEVIATSGTEMRSYKQIPIGSEFGPAIQAMRDQWGSAFSTPSHFSITGQSYGPQRNFPIHGPNNTLYDVLGDLQAILPTAHLGPGVIEVFCDLNTTLDITSTYGGKARHDGRFVLAGNIEVRITTLTELDCQQQVDKVEADYFALKRQEELMPDRIRVYGLFTYKHWIPNNSRTKYDTEFQKYRLATTSDEDWKAIPLRYLALVTTPLGRPLPYHKKGLKQAEMQVKHKPHLIPELTNPFSDDAVQLLIGIHSRSNSLHQNISPESIRVLDNGKFIITGWRADANTSSTHATLSDAQQEEQKSLLRILCKHSLEVAEGKKAKIEQKGEEGT</sequence>
<evidence type="ECO:0000313" key="1">
    <source>
        <dbReference type="EMBL" id="TFK62288.1"/>
    </source>
</evidence>
<accession>A0ACD3A8V0</accession>
<gene>
    <name evidence="1" type="ORF">BDN72DRAFT_903353</name>
</gene>
<evidence type="ECO:0000313" key="2">
    <source>
        <dbReference type="Proteomes" id="UP000308600"/>
    </source>
</evidence>
<proteinExistence type="predicted"/>
<reference evidence="1 2" key="1">
    <citation type="journal article" date="2019" name="Nat. Ecol. Evol.">
        <title>Megaphylogeny resolves global patterns of mushroom evolution.</title>
        <authorList>
            <person name="Varga T."/>
            <person name="Krizsan K."/>
            <person name="Foldi C."/>
            <person name="Dima B."/>
            <person name="Sanchez-Garcia M."/>
            <person name="Sanchez-Ramirez S."/>
            <person name="Szollosi G.J."/>
            <person name="Szarkandi J.G."/>
            <person name="Papp V."/>
            <person name="Albert L."/>
            <person name="Andreopoulos W."/>
            <person name="Angelini C."/>
            <person name="Antonin V."/>
            <person name="Barry K.W."/>
            <person name="Bougher N.L."/>
            <person name="Buchanan P."/>
            <person name="Buyck B."/>
            <person name="Bense V."/>
            <person name="Catcheside P."/>
            <person name="Chovatia M."/>
            <person name="Cooper J."/>
            <person name="Damon W."/>
            <person name="Desjardin D."/>
            <person name="Finy P."/>
            <person name="Geml J."/>
            <person name="Haridas S."/>
            <person name="Hughes K."/>
            <person name="Justo A."/>
            <person name="Karasinski D."/>
            <person name="Kautmanova I."/>
            <person name="Kiss B."/>
            <person name="Kocsube S."/>
            <person name="Kotiranta H."/>
            <person name="LaButti K.M."/>
            <person name="Lechner B.E."/>
            <person name="Liimatainen K."/>
            <person name="Lipzen A."/>
            <person name="Lukacs Z."/>
            <person name="Mihaltcheva S."/>
            <person name="Morgado L.N."/>
            <person name="Niskanen T."/>
            <person name="Noordeloos M.E."/>
            <person name="Ohm R.A."/>
            <person name="Ortiz-Santana B."/>
            <person name="Ovrebo C."/>
            <person name="Racz N."/>
            <person name="Riley R."/>
            <person name="Savchenko A."/>
            <person name="Shiryaev A."/>
            <person name="Soop K."/>
            <person name="Spirin V."/>
            <person name="Szebenyi C."/>
            <person name="Tomsovsky M."/>
            <person name="Tulloss R.E."/>
            <person name="Uehling J."/>
            <person name="Grigoriev I.V."/>
            <person name="Vagvolgyi C."/>
            <person name="Papp T."/>
            <person name="Martin F.M."/>
            <person name="Miettinen O."/>
            <person name="Hibbett D.S."/>
            <person name="Nagy L.G."/>
        </authorList>
    </citation>
    <scope>NUCLEOTIDE SEQUENCE [LARGE SCALE GENOMIC DNA]</scope>
    <source>
        <strain evidence="1 2">NL-1719</strain>
    </source>
</reference>
<dbReference type="Proteomes" id="UP000308600">
    <property type="component" value="Unassembled WGS sequence"/>
</dbReference>
<protein>
    <submittedName>
        <fullName evidence="1">Uncharacterized protein</fullName>
    </submittedName>
</protein>
<keyword evidence="2" id="KW-1185">Reference proteome</keyword>